<keyword evidence="2" id="KW-1185">Reference proteome</keyword>
<evidence type="ECO:0000313" key="1">
    <source>
        <dbReference type="EMBL" id="KAH7016126.1"/>
    </source>
</evidence>
<dbReference type="OrthoDB" id="2992173at2759"/>
<dbReference type="RefSeq" id="XP_046005750.1">
    <property type="nucleotide sequence ID" value="XM_046162515.1"/>
</dbReference>
<dbReference type="AlphaFoldDB" id="A0A9P8XSV3"/>
<sequence>MRDDHGAQRRVSREMATASRSPSLVRQCVVLHATSRLDKEDTRFESVCQLPGLQFVPQSQSCPRDKQPVKPKVINNCEHGVRHRPQPNYMFLRLDNFMIQNDVQRHANLHNTAPAGPISVTAGGCLRRYVHAFRGDSQAINLFSFSMITNVEG</sequence>
<dbReference type="EMBL" id="JAGTJQ010000012">
    <property type="protein sequence ID" value="KAH7016126.1"/>
    <property type="molecule type" value="Genomic_DNA"/>
</dbReference>
<gene>
    <name evidence="1" type="ORF">B0I36DRAFT_42998</name>
</gene>
<comment type="caution">
    <text evidence="1">The sequence shown here is derived from an EMBL/GenBank/DDBJ whole genome shotgun (WGS) entry which is preliminary data.</text>
</comment>
<name>A0A9P8XSV3_9PEZI</name>
<reference evidence="1" key="1">
    <citation type="journal article" date="2021" name="Nat. Commun.">
        <title>Genetic determinants of endophytism in the Arabidopsis root mycobiome.</title>
        <authorList>
            <person name="Mesny F."/>
            <person name="Miyauchi S."/>
            <person name="Thiergart T."/>
            <person name="Pickel B."/>
            <person name="Atanasova L."/>
            <person name="Karlsson M."/>
            <person name="Huettel B."/>
            <person name="Barry K.W."/>
            <person name="Haridas S."/>
            <person name="Chen C."/>
            <person name="Bauer D."/>
            <person name="Andreopoulos W."/>
            <person name="Pangilinan J."/>
            <person name="LaButti K."/>
            <person name="Riley R."/>
            <person name="Lipzen A."/>
            <person name="Clum A."/>
            <person name="Drula E."/>
            <person name="Henrissat B."/>
            <person name="Kohler A."/>
            <person name="Grigoriev I.V."/>
            <person name="Martin F.M."/>
            <person name="Hacquard S."/>
        </authorList>
    </citation>
    <scope>NUCLEOTIDE SEQUENCE</scope>
    <source>
        <strain evidence="1">MPI-CAGE-CH-0230</strain>
    </source>
</reference>
<evidence type="ECO:0000313" key="2">
    <source>
        <dbReference type="Proteomes" id="UP000756346"/>
    </source>
</evidence>
<organism evidence="1 2">
    <name type="scientific">Microdochium trichocladiopsis</name>
    <dbReference type="NCBI Taxonomy" id="1682393"/>
    <lineage>
        <taxon>Eukaryota</taxon>
        <taxon>Fungi</taxon>
        <taxon>Dikarya</taxon>
        <taxon>Ascomycota</taxon>
        <taxon>Pezizomycotina</taxon>
        <taxon>Sordariomycetes</taxon>
        <taxon>Xylariomycetidae</taxon>
        <taxon>Xylariales</taxon>
        <taxon>Microdochiaceae</taxon>
        <taxon>Microdochium</taxon>
    </lineage>
</organism>
<dbReference type="Proteomes" id="UP000756346">
    <property type="component" value="Unassembled WGS sequence"/>
</dbReference>
<dbReference type="GeneID" id="70192061"/>
<accession>A0A9P8XSV3</accession>
<proteinExistence type="predicted"/>
<protein>
    <submittedName>
        <fullName evidence="1">Uncharacterized protein</fullName>
    </submittedName>
</protein>